<organism evidence="1 2">
    <name type="scientific">Trichinella britovi</name>
    <name type="common">Parasitic roundworm</name>
    <dbReference type="NCBI Taxonomy" id="45882"/>
    <lineage>
        <taxon>Eukaryota</taxon>
        <taxon>Metazoa</taxon>
        <taxon>Ecdysozoa</taxon>
        <taxon>Nematoda</taxon>
        <taxon>Enoplea</taxon>
        <taxon>Dorylaimia</taxon>
        <taxon>Trichinellida</taxon>
        <taxon>Trichinellidae</taxon>
        <taxon>Trichinella</taxon>
    </lineage>
</organism>
<evidence type="ECO:0000313" key="2">
    <source>
        <dbReference type="Proteomes" id="UP000054653"/>
    </source>
</evidence>
<dbReference type="AlphaFoldDB" id="A0A0V1CII6"/>
<proteinExistence type="predicted"/>
<protein>
    <submittedName>
        <fullName evidence="1">Uncharacterized protein</fullName>
    </submittedName>
</protein>
<keyword evidence="2" id="KW-1185">Reference proteome</keyword>
<evidence type="ECO:0000313" key="1">
    <source>
        <dbReference type="EMBL" id="KRY48994.1"/>
    </source>
</evidence>
<dbReference type="Proteomes" id="UP000054653">
    <property type="component" value="Unassembled WGS sequence"/>
</dbReference>
<reference evidence="1 2" key="1">
    <citation type="submission" date="2015-01" db="EMBL/GenBank/DDBJ databases">
        <title>Evolution of Trichinella species and genotypes.</title>
        <authorList>
            <person name="Korhonen P.K."/>
            <person name="Edoardo P."/>
            <person name="Giuseppe L.R."/>
            <person name="Gasser R.B."/>
        </authorList>
    </citation>
    <scope>NUCLEOTIDE SEQUENCE [LARGE SCALE GENOMIC DNA]</scope>
    <source>
        <strain evidence="1">ISS120</strain>
    </source>
</reference>
<dbReference type="EMBL" id="JYDI01000189">
    <property type="protein sequence ID" value="KRY48994.1"/>
    <property type="molecule type" value="Genomic_DNA"/>
</dbReference>
<sequence length="76" mass="9205">MKKLGIVKYKIQLFIQCVLHGQHFQDNWLVRLFGNEIQYQSHAPFRCSILYFVHAVVIVHDEQYDRKYDKCMKHAH</sequence>
<name>A0A0V1CII6_TRIBR</name>
<accession>A0A0V1CII6</accession>
<comment type="caution">
    <text evidence="1">The sequence shown here is derived from an EMBL/GenBank/DDBJ whole genome shotgun (WGS) entry which is preliminary data.</text>
</comment>
<gene>
    <name evidence="1" type="ORF">T03_8511</name>
</gene>